<dbReference type="PRINTS" id="PR00722">
    <property type="entry name" value="CHYMOTRYPSIN"/>
</dbReference>
<dbReference type="Proteomes" id="UP000625711">
    <property type="component" value="Unassembled WGS sequence"/>
</dbReference>
<comment type="subcellular location">
    <subcellularLocation>
        <location evidence="1">Secreted</location>
    </subcellularLocation>
</comment>
<evidence type="ECO:0000256" key="7">
    <source>
        <dbReference type="ARBA" id="ARBA00023157"/>
    </source>
</evidence>
<dbReference type="Pfam" id="PF00089">
    <property type="entry name" value="Trypsin"/>
    <property type="match status" value="1"/>
</dbReference>
<dbReference type="GO" id="GO:0005576">
    <property type="term" value="C:extracellular region"/>
    <property type="evidence" value="ECO:0007669"/>
    <property type="project" value="UniProtKB-SubCell"/>
</dbReference>
<organism evidence="11 12">
    <name type="scientific">Rhynchophorus ferrugineus</name>
    <name type="common">Red palm weevil</name>
    <name type="synonym">Curculio ferrugineus</name>
    <dbReference type="NCBI Taxonomy" id="354439"/>
    <lineage>
        <taxon>Eukaryota</taxon>
        <taxon>Metazoa</taxon>
        <taxon>Ecdysozoa</taxon>
        <taxon>Arthropoda</taxon>
        <taxon>Hexapoda</taxon>
        <taxon>Insecta</taxon>
        <taxon>Pterygota</taxon>
        <taxon>Neoptera</taxon>
        <taxon>Endopterygota</taxon>
        <taxon>Coleoptera</taxon>
        <taxon>Polyphaga</taxon>
        <taxon>Cucujiformia</taxon>
        <taxon>Curculionidae</taxon>
        <taxon>Dryophthorinae</taxon>
        <taxon>Rhynchophorus</taxon>
    </lineage>
</organism>
<dbReference type="InterPro" id="IPR043504">
    <property type="entry name" value="Peptidase_S1_PA_chymotrypsin"/>
</dbReference>
<evidence type="ECO:0000256" key="8">
    <source>
        <dbReference type="RuleBase" id="RU363034"/>
    </source>
</evidence>
<keyword evidence="9" id="KW-0732">Signal</keyword>
<dbReference type="FunFam" id="2.40.10.10:FF:000047">
    <property type="entry name" value="Trypsin eta"/>
    <property type="match status" value="1"/>
</dbReference>
<comment type="similarity">
    <text evidence="2">Belongs to the peptidase S1 family.</text>
</comment>
<dbReference type="InterPro" id="IPR001314">
    <property type="entry name" value="Peptidase_S1A"/>
</dbReference>
<protein>
    <recommendedName>
        <fullName evidence="10">Peptidase S1 domain-containing protein</fullName>
    </recommendedName>
</protein>
<dbReference type="PROSITE" id="PS00134">
    <property type="entry name" value="TRYPSIN_HIS"/>
    <property type="match status" value="1"/>
</dbReference>
<proteinExistence type="inferred from homology"/>
<evidence type="ECO:0000313" key="12">
    <source>
        <dbReference type="Proteomes" id="UP000625711"/>
    </source>
</evidence>
<keyword evidence="6 8" id="KW-0720">Serine protease</keyword>
<evidence type="ECO:0000256" key="2">
    <source>
        <dbReference type="ARBA" id="ARBA00007664"/>
    </source>
</evidence>
<evidence type="ECO:0000256" key="6">
    <source>
        <dbReference type="ARBA" id="ARBA00022825"/>
    </source>
</evidence>
<evidence type="ECO:0000256" key="4">
    <source>
        <dbReference type="ARBA" id="ARBA00022670"/>
    </source>
</evidence>
<keyword evidence="4 8" id="KW-0645">Protease</keyword>
<dbReference type="SUPFAM" id="SSF50494">
    <property type="entry name" value="Trypsin-like serine proteases"/>
    <property type="match status" value="1"/>
</dbReference>
<dbReference type="PROSITE" id="PS50240">
    <property type="entry name" value="TRYPSIN_DOM"/>
    <property type="match status" value="1"/>
</dbReference>
<dbReference type="Gene3D" id="2.40.10.10">
    <property type="entry name" value="Trypsin-like serine proteases"/>
    <property type="match status" value="2"/>
</dbReference>
<sequence length="268" mass="26850">MKVVLVLSACIALCIAAPGGSKANEEEYVKYEPQLGGRIVGGVVANIADIPYQIALLRNLAQICGGSLIAARTVLTAAHCVAPSVISSLSQLSIRAGSARNNTGGSIVAASGLVIHDSYVDCWSCTPTHDIAVIFLNANAVGAGGVASVIGLASSAPATGAYGVVSGWGATSEGGSGSTQLLRVDVPVFSLIQCRLIYGSAIDSTTVCAGYANGGKDACQGDSGGPYAINGQLVGIVSWGAGCARAGYPGVYASVPGFRTWIRNNAGV</sequence>
<dbReference type="InterPro" id="IPR009003">
    <property type="entry name" value="Peptidase_S1_PA"/>
</dbReference>
<feature type="chain" id="PRO_5032494117" description="Peptidase S1 domain-containing protein" evidence="9">
    <location>
        <begin position="17"/>
        <end position="268"/>
    </location>
</feature>
<dbReference type="PROSITE" id="PS00135">
    <property type="entry name" value="TRYPSIN_SER"/>
    <property type="match status" value="1"/>
</dbReference>
<dbReference type="PANTHER" id="PTHR24276">
    <property type="entry name" value="POLYSERASE-RELATED"/>
    <property type="match status" value="1"/>
</dbReference>
<dbReference type="CDD" id="cd00190">
    <property type="entry name" value="Tryp_SPc"/>
    <property type="match status" value="1"/>
</dbReference>
<comment type="caution">
    <text evidence="11">The sequence shown here is derived from an EMBL/GenBank/DDBJ whole genome shotgun (WGS) entry which is preliminary data.</text>
</comment>
<keyword evidence="12" id="KW-1185">Reference proteome</keyword>
<keyword evidence="3" id="KW-0964">Secreted</keyword>
<dbReference type="EMBL" id="JAACXV010000269">
    <property type="protein sequence ID" value="KAF7280900.1"/>
    <property type="molecule type" value="Genomic_DNA"/>
</dbReference>
<feature type="domain" description="Peptidase S1" evidence="10">
    <location>
        <begin position="39"/>
        <end position="267"/>
    </location>
</feature>
<dbReference type="InterPro" id="IPR018114">
    <property type="entry name" value="TRYPSIN_HIS"/>
</dbReference>
<dbReference type="InterPro" id="IPR001254">
    <property type="entry name" value="Trypsin_dom"/>
</dbReference>
<accession>A0A834IN97</accession>
<evidence type="ECO:0000256" key="1">
    <source>
        <dbReference type="ARBA" id="ARBA00004613"/>
    </source>
</evidence>
<dbReference type="GO" id="GO:0004252">
    <property type="term" value="F:serine-type endopeptidase activity"/>
    <property type="evidence" value="ECO:0007669"/>
    <property type="project" value="InterPro"/>
</dbReference>
<evidence type="ECO:0000256" key="9">
    <source>
        <dbReference type="SAM" id="SignalP"/>
    </source>
</evidence>
<dbReference type="AlphaFoldDB" id="A0A834IN97"/>
<evidence type="ECO:0000259" key="10">
    <source>
        <dbReference type="PROSITE" id="PS50240"/>
    </source>
</evidence>
<dbReference type="GO" id="GO:0016485">
    <property type="term" value="P:protein processing"/>
    <property type="evidence" value="ECO:0007669"/>
    <property type="project" value="UniProtKB-ARBA"/>
</dbReference>
<keyword evidence="7" id="KW-1015">Disulfide bond</keyword>
<gene>
    <name evidence="11" type="ORF">GWI33_005366</name>
</gene>
<dbReference type="PANTHER" id="PTHR24276:SF91">
    <property type="entry name" value="AT26814P-RELATED"/>
    <property type="match status" value="1"/>
</dbReference>
<name>A0A834IN97_RHYFE</name>
<dbReference type="OrthoDB" id="10059102at2759"/>
<evidence type="ECO:0000256" key="5">
    <source>
        <dbReference type="ARBA" id="ARBA00022801"/>
    </source>
</evidence>
<dbReference type="InterPro" id="IPR050430">
    <property type="entry name" value="Peptidase_S1"/>
</dbReference>
<evidence type="ECO:0000313" key="11">
    <source>
        <dbReference type="EMBL" id="KAF7280900.1"/>
    </source>
</evidence>
<dbReference type="SMART" id="SM00020">
    <property type="entry name" value="Tryp_SPc"/>
    <property type="match status" value="1"/>
</dbReference>
<evidence type="ECO:0000256" key="3">
    <source>
        <dbReference type="ARBA" id="ARBA00022525"/>
    </source>
</evidence>
<dbReference type="InterPro" id="IPR033116">
    <property type="entry name" value="TRYPSIN_SER"/>
</dbReference>
<reference evidence="11" key="1">
    <citation type="submission" date="2020-08" db="EMBL/GenBank/DDBJ databases">
        <title>Genome sequencing and assembly of the red palm weevil Rhynchophorus ferrugineus.</title>
        <authorList>
            <person name="Dias G.B."/>
            <person name="Bergman C.M."/>
            <person name="Manee M."/>
        </authorList>
    </citation>
    <scope>NUCLEOTIDE SEQUENCE</scope>
    <source>
        <strain evidence="11">AA-2017</strain>
        <tissue evidence="11">Whole larva</tissue>
    </source>
</reference>
<keyword evidence="5 8" id="KW-0378">Hydrolase</keyword>
<feature type="signal peptide" evidence="9">
    <location>
        <begin position="1"/>
        <end position="16"/>
    </location>
</feature>